<keyword evidence="3" id="KW-0735">Signal-anchor</keyword>
<organism evidence="9">
    <name type="scientific">Chlorella variabilis</name>
    <name type="common">Green alga</name>
    <dbReference type="NCBI Taxonomy" id="554065"/>
    <lineage>
        <taxon>Eukaryota</taxon>
        <taxon>Viridiplantae</taxon>
        <taxon>Chlorophyta</taxon>
        <taxon>core chlorophytes</taxon>
        <taxon>Trebouxiophyceae</taxon>
        <taxon>Chlorellales</taxon>
        <taxon>Chlorellaceae</taxon>
        <taxon>Chlorella clade</taxon>
        <taxon>Chlorella</taxon>
    </lineage>
</organism>
<dbReference type="RefSeq" id="XP_005845449.1">
    <property type="nucleotide sequence ID" value="XM_005845387.1"/>
</dbReference>
<comment type="subcellular location">
    <subcellularLocation>
        <location evidence="1">Membrane</location>
        <topology evidence="1">Single-pass type II membrane protein</topology>
    </subcellularLocation>
</comment>
<dbReference type="GO" id="GO:0042285">
    <property type="term" value="F:xylosyltransferase activity"/>
    <property type="evidence" value="ECO:0007669"/>
    <property type="project" value="TreeGrafter"/>
</dbReference>
<reference evidence="8 9" key="1">
    <citation type="journal article" date="2010" name="Plant Cell">
        <title>The Chlorella variabilis NC64A genome reveals adaptation to photosymbiosis, coevolution with viruses, and cryptic sex.</title>
        <authorList>
            <person name="Blanc G."/>
            <person name="Duncan G."/>
            <person name="Agarkova I."/>
            <person name="Borodovsky M."/>
            <person name="Gurnon J."/>
            <person name="Kuo A."/>
            <person name="Lindquist E."/>
            <person name="Lucas S."/>
            <person name="Pangilinan J."/>
            <person name="Polle J."/>
            <person name="Salamov A."/>
            <person name="Terry A."/>
            <person name="Yamada T."/>
            <person name="Dunigan D.D."/>
            <person name="Grigoriev I.V."/>
            <person name="Claverie J.M."/>
            <person name="Van Etten J.L."/>
        </authorList>
    </citation>
    <scope>NUCLEOTIDE SEQUENCE [LARGE SCALE GENOMIC DNA]</scope>
    <source>
        <strain evidence="8 9">NC64A</strain>
    </source>
</reference>
<evidence type="ECO:0000256" key="5">
    <source>
        <dbReference type="ARBA" id="ARBA00023136"/>
    </source>
</evidence>
<feature type="region of interest" description="Disordered" evidence="7">
    <location>
        <begin position="87"/>
        <end position="106"/>
    </location>
</feature>
<dbReference type="PANTHER" id="PTHR12270:SF52">
    <property type="entry name" value="GLYCOSYLTRANSFERASE-LIKE PROTEIN GNT13-RELATED"/>
    <property type="match status" value="1"/>
</dbReference>
<keyword evidence="4" id="KW-1133">Transmembrane helix</keyword>
<evidence type="ECO:0000313" key="9">
    <source>
        <dbReference type="Proteomes" id="UP000008141"/>
    </source>
</evidence>
<keyword evidence="5" id="KW-0472">Membrane</keyword>
<name>E1ZLY1_CHLVA</name>
<dbReference type="Proteomes" id="UP000008141">
    <property type="component" value="Unassembled WGS sequence"/>
</dbReference>
<evidence type="ECO:0000256" key="7">
    <source>
        <dbReference type="SAM" id="MobiDB-lite"/>
    </source>
</evidence>
<dbReference type="GO" id="GO:0035269">
    <property type="term" value="P:protein O-linked glycosylation via mannose"/>
    <property type="evidence" value="ECO:0007669"/>
    <property type="project" value="TreeGrafter"/>
</dbReference>
<dbReference type="GO" id="GO:0016020">
    <property type="term" value="C:membrane"/>
    <property type="evidence" value="ECO:0007669"/>
    <property type="project" value="UniProtKB-SubCell"/>
</dbReference>
<dbReference type="GeneID" id="17352759"/>
<evidence type="ECO:0000256" key="4">
    <source>
        <dbReference type="ARBA" id="ARBA00022989"/>
    </source>
</evidence>
<dbReference type="OrthoDB" id="510220at2759"/>
<dbReference type="GO" id="GO:0015020">
    <property type="term" value="F:glucuronosyltransferase activity"/>
    <property type="evidence" value="ECO:0007669"/>
    <property type="project" value="TreeGrafter"/>
</dbReference>
<dbReference type="InParanoid" id="E1ZLY1"/>
<proteinExistence type="predicted"/>
<dbReference type="PANTHER" id="PTHR12270">
    <property type="entry name" value="GLYCOSYLTRANSFERASE-RELATED"/>
    <property type="match status" value="1"/>
</dbReference>
<evidence type="ECO:0000313" key="8">
    <source>
        <dbReference type="EMBL" id="EFN53347.1"/>
    </source>
</evidence>
<keyword evidence="2" id="KW-0812">Transmembrane</keyword>
<evidence type="ECO:0000256" key="3">
    <source>
        <dbReference type="ARBA" id="ARBA00022968"/>
    </source>
</evidence>
<keyword evidence="6" id="KW-0325">Glycoprotein</keyword>
<gene>
    <name evidence="8" type="ORF">CHLNCDRAFT_137075</name>
</gene>
<accession>E1ZLY1</accession>
<dbReference type="EMBL" id="GL433852">
    <property type="protein sequence ID" value="EFN53347.1"/>
    <property type="molecule type" value="Genomic_DNA"/>
</dbReference>
<evidence type="ECO:0000256" key="2">
    <source>
        <dbReference type="ARBA" id="ARBA00022692"/>
    </source>
</evidence>
<dbReference type="InterPro" id="IPR051292">
    <property type="entry name" value="Xyl/GlcA_transferase"/>
</dbReference>
<dbReference type="KEGG" id="cvr:CHLNCDRAFT_137075"/>
<sequence length="501" mass="54456">MSLKKQTAGIWPLALWSLAATAMLLFAVSGSGGLGSVQRRMLLARPLATGDLTGLAVLDHLVSGRVGGASANLLAANTTAYKRANERCRAPTPDSPPLPKLKRAGAWDGGKPAVSGNATAIVTLHIDRLPLLQAHCAVWPHTVMAVVYAPISSARRFTCVDEVATPDQLRRGSSWLAMLGLGGGRCQYSGWSLERLRARVRDMQKRAEETGVCNLQAELWTEEMTEQLGAGAGLIPQAALQNKALLALQQQEQDLDKRHAVVLLDSDIAAVDVWQLLNSSSRWERAAREMGGGGALVLPAFQLSPPRYVHEGAGGGAATLRGRSLESAVKNAMTIVTADAGKFPLRKKFVDGKVRVFSDRGFSSSQDAALPLLWFEAGDMHGDDDDGYPIVPQPGFAPFTMMRRQHVPWGDERLRGSYYHRAWQALVARYMGVRHIVQPNTFTLQLPHTQAFSMGEASLTNFLAMEPVFRQLVEEMGMGVYVPITSFGDDCQLNLPYAEVY</sequence>
<evidence type="ECO:0000256" key="1">
    <source>
        <dbReference type="ARBA" id="ARBA00004606"/>
    </source>
</evidence>
<keyword evidence="9" id="KW-1185">Reference proteome</keyword>
<protein>
    <submittedName>
        <fullName evidence="8">Expressed protein</fullName>
    </submittedName>
</protein>
<evidence type="ECO:0000256" key="6">
    <source>
        <dbReference type="ARBA" id="ARBA00023180"/>
    </source>
</evidence>
<dbReference type="AlphaFoldDB" id="E1ZLY1"/>